<sequence>MDRVYEEKQKLKAEAVGKSPSSAAINLEPPPTTTKRHRTRLSSSFLLPFSFLKAITTKT</sequence>
<comment type="caution">
    <text evidence="2">The sequence shown here is derived from an EMBL/GenBank/DDBJ whole genome shotgun (WGS) entry which is preliminary data.</text>
</comment>
<feature type="compositionally biased region" description="Basic and acidic residues" evidence="1">
    <location>
        <begin position="1"/>
        <end position="15"/>
    </location>
</feature>
<gene>
    <name evidence="2" type="ORF">COLO4_35391</name>
</gene>
<feature type="region of interest" description="Disordered" evidence="1">
    <location>
        <begin position="1"/>
        <end position="38"/>
    </location>
</feature>
<name>A0A1R3GH79_9ROSI</name>
<protein>
    <submittedName>
        <fullName evidence="2">Guanine-nucleotide-exchange-factor</fullName>
    </submittedName>
</protein>
<dbReference type="AlphaFoldDB" id="A0A1R3GH79"/>
<dbReference type="EMBL" id="AWUE01022544">
    <property type="protein sequence ID" value="OMO57432.1"/>
    <property type="molecule type" value="Genomic_DNA"/>
</dbReference>
<organism evidence="2 3">
    <name type="scientific">Corchorus olitorius</name>
    <dbReference type="NCBI Taxonomy" id="93759"/>
    <lineage>
        <taxon>Eukaryota</taxon>
        <taxon>Viridiplantae</taxon>
        <taxon>Streptophyta</taxon>
        <taxon>Embryophyta</taxon>
        <taxon>Tracheophyta</taxon>
        <taxon>Spermatophyta</taxon>
        <taxon>Magnoliopsida</taxon>
        <taxon>eudicotyledons</taxon>
        <taxon>Gunneridae</taxon>
        <taxon>Pentapetalae</taxon>
        <taxon>rosids</taxon>
        <taxon>malvids</taxon>
        <taxon>Malvales</taxon>
        <taxon>Malvaceae</taxon>
        <taxon>Grewioideae</taxon>
        <taxon>Apeibeae</taxon>
        <taxon>Corchorus</taxon>
    </lineage>
</organism>
<keyword evidence="3" id="KW-1185">Reference proteome</keyword>
<reference evidence="3" key="1">
    <citation type="submission" date="2013-09" db="EMBL/GenBank/DDBJ databases">
        <title>Corchorus olitorius genome sequencing.</title>
        <authorList>
            <person name="Alam M."/>
            <person name="Haque M.S."/>
            <person name="Islam M.S."/>
            <person name="Emdad E.M."/>
            <person name="Islam M.M."/>
            <person name="Ahmed B."/>
            <person name="Halim A."/>
            <person name="Hossen Q.M.M."/>
            <person name="Hossain M.Z."/>
            <person name="Ahmed R."/>
            <person name="Khan M.M."/>
            <person name="Islam R."/>
            <person name="Rashid M.M."/>
            <person name="Khan S.A."/>
            <person name="Rahman M.S."/>
            <person name="Alam M."/>
            <person name="Yahiya A.S."/>
            <person name="Khan M.S."/>
            <person name="Azam M.S."/>
            <person name="Haque T."/>
            <person name="Lashkar M.Z.H."/>
            <person name="Akhand A.I."/>
            <person name="Morshed G."/>
            <person name="Roy S."/>
            <person name="Uddin K.S."/>
            <person name="Rabeya T."/>
            <person name="Hossain A.S."/>
            <person name="Chowdhury A."/>
            <person name="Snigdha A.R."/>
            <person name="Mortoza M.S."/>
            <person name="Matin S.A."/>
            <person name="Hoque S.M.E."/>
            <person name="Islam M.K."/>
            <person name="Roy D.K."/>
            <person name="Haider R."/>
            <person name="Moosa M.M."/>
            <person name="Elias S.M."/>
            <person name="Hasan A.M."/>
            <person name="Jahan S."/>
            <person name="Shafiuddin M."/>
            <person name="Mahmood N."/>
            <person name="Shommy N.S."/>
        </authorList>
    </citation>
    <scope>NUCLEOTIDE SEQUENCE [LARGE SCALE GENOMIC DNA]</scope>
    <source>
        <strain evidence="3">cv. O-4</strain>
    </source>
</reference>
<evidence type="ECO:0000313" key="3">
    <source>
        <dbReference type="Proteomes" id="UP000187203"/>
    </source>
</evidence>
<proteinExistence type="predicted"/>
<dbReference type="Proteomes" id="UP000187203">
    <property type="component" value="Unassembled WGS sequence"/>
</dbReference>
<accession>A0A1R3GH79</accession>
<evidence type="ECO:0000256" key="1">
    <source>
        <dbReference type="SAM" id="MobiDB-lite"/>
    </source>
</evidence>
<evidence type="ECO:0000313" key="2">
    <source>
        <dbReference type="EMBL" id="OMO57432.1"/>
    </source>
</evidence>